<dbReference type="InterPro" id="IPR006204">
    <property type="entry name" value="GHMP_kinase_N_dom"/>
</dbReference>
<feature type="domain" description="GHMP kinase N-terminal" evidence="14">
    <location>
        <begin position="60"/>
        <end position="143"/>
    </location>
</feature>
<evidence type="ECO:0000256" key="12">
    <source>
        <dbReference type="ARBA" id="ARBA00049954"/>
    </source>
</evidence>
<dbReference type="InterPro" id="IPR013750">
    <property type="entry name" value="GHMP_kinase_C_dom"/>
</dbReference>
<dbReference type="PANTHER" id="PTHR20861:SF1">
    <property type="entry name" value="HOMOSERINE KINASE"/>
    <property type="match status" value="1"/>
</dbReference>
<dbReference type="PIRSF" id="PIRSF000676">
    <property type="entry name" value="Homoser_kin"/>
    <property type="match status" value="1"/>
</dbReference>
<feature type="binding site" evidence="13">
    <location>
        <begin position="90"/>
        <end position="100"/>
    </location>
    <ligand>
        <name>ATP</name>
        <dbReference type="ChEBI" id="CHEBI:30616"/>
    </ligand>
</feature>
<dbReference type="InterPro" id="IPR000870">
    <property type="entry name" value="Homoserine_kinase"/>
</dbReference>
<dbReference type="Gene3D" id="3.30.230.10">
    <property type="match status" value="1"/>
</dbReference>
<keyword evidence="10 13" id="KW-0067">ATP-binding</keyword>
<dbReference type="SUPFAM" id="SSF54211">
    <property type="entry name" value="Ribosomal protein S5 domain 2-like"/>
    <property type="match status" value="1"/>
</dbReference>
<dbReference type="RefSeq" id="WP_092593385.1">
    <property type="nucleotide sequence ID" value="NZ_FMWL01000030.1"/>
</dbReference>
<dbReference type="PROSITE" id="PS00627">
    <property type="entry name" value="GHMP_KINASES_ATP"/>
    <property type="match status" value="1"/>
</dbReference>
<proteinExistence type="inferred from homology"/>
<keyword evidence="6 13" id="KW-0808">Transferase</keyword>
<keyword evidence="5 13" id="KW-0028">Amino-acid biosynthesis</keyword>
<keyword evidence="17" id="KW-1185">Reference proteome</keyword>
<gene>
    <name evidence="13" type="primary">thrB</name>
    <name evidence="16" type="ORF">SAMN03080599_03265</name>
</gene>
<keyword evidence="8 13" id="KW-0547">Nucleotide-binding</keyword>
<dbReference type="Proteomes" id="UP000199208">
    <property type="component" value="Unassembled WGS sequence"/>
</dbReference>
<comment type="catalytic activity">
    <reaction evidence="11 13">
        <text>L-homoserine + ATP = O-phospho-L-homoserine + ADP + H(+)</text>
        <dbReference type="Rhea" id="RHEA:13985"/>
        <dbReference type="ChEBI" id="CHEBI:15378"/>
        <dbReference type="ChEBI" id="CHEBI:30616"/>
        <dbReference type="ChEBI" id="CHEBI:57476"/>
        <dbReference type="ChEBI" id="CHEBI:57590"/>
        <dbReference type="ChEBI" id="CHEBI:456216"/>
        <dbReference type="EC" id="2.7.1.39"/>
    </reaction>
</comment>
<name>A0A1G5S8G3_9FIRM</name>
<evidence type="ECO:0000256" key="6">
    <source>
        <dbReference type="ARBA" id="ARBA00022679"/>
    </source>
</evidence>
<dbReference type="PRINTS" id="PR00958">
    <property type="entry name" value="HOMSERKINASE"/>
</dbReference>
<evidence type="ECO:0000256" key="9">
    <source>
        <dbReference type="ARBA" id="ARBA00022777"/>
    </source>
</evidence>
<comment type="pathway">
    <text evidence="1 13">Amino-acid biosynthesis; L-threonine biosynthesis; L-threonine from L-aspartate: step 4/5.</text>
</comment>
<keyword evidence="7 13" id="KW-0791">Threonine biosynthesis</keyword>
<evidence type="ECO:0000256" key="8">
    <source>
        <dbReference type="ARBA" id="ARBA00022741"/>
    </source>
</evidence>
<dbReference type="GO" id="GO:0005524">
    <property type="term" value="F:ATP binding"/>
    <property type="evidence" value="ECO:0007669"/>
    <property type="project" value="UniProtKB-UniRule"/>
</dbReference>
<dbReference type="GO" id="GO:0004413">
    <property type="term" value="F:homoserine kinase activity"/>
    <property type="evidence" value="ECO:0007669"/>
    <property type="project" value="UniProtKB-UniRule"/>
</dbReference>
<dbReference type="STRING" id="1120920.SAMN03080599_03265"/>
<evidence type="ECO:0000256" key="3">
    <source>
        <dbReference type="ARBA" id="ARBA00012078"/>
    </source>
</evidence>
<evidence type="ECO:0000259" key="15">
    <source>
        <dbReference type="Pfam" id="PF08544"/>
    </source>
</evidence>
<dbReference type="EMBL" id="FMWL01000030">
    <property type="protein sequence ID" value="SCZ82011.1"/>
    <property type="molecule type" value="Genomic_DNA"/>
</dbReference>
<dbReference type="InterPro" id="IPR006203">
    <property type="entry name" value="GHMP_knse_ATP-bd_CS"/>
</dbReference>
<evidence type="ECO:0000256" key="2">
    <source>
        <dbReference type="ARBA" id="ARBA00007370"/>
    </source>
</evidence>
<dbReference type="Gene3D" id="3.30.70.890">
    <property type="entry name" value="GHMP kinase, C-terminal domain"/>
    <property type="match status" value="1"/>
</dbReference>
<evidence type="ECO:0000256" key="5">
    <source>
        <dbReference type="ARBA" id="ARBA00022605"/>
    </source>
</evidence>
<comment type="function">
    <text evidence="12 13">Catalyzes the ATP-dependent phosphorylation of L-homoserine to L-homoserine phosphate.</text>
</comment>
<dbReference type="AlphaFoldDB" id="A0A1G5S8G3"/>
<organism evidence="16 17">
    <name type="scientific">Acidaminobacter hydrogenoformans DSM 2784</name>
    <dbReference type="NCBI Taxonomy" id="1120920"/>
    <lineage>
        <taxon>Bacteria</taxon>
        <taxon>Bacillati</taxon>
        <taxon>Bacillota</taxon>
        <taxon>Clostridia</taxon>
        <taxon>Peptostreptococcales</taxon>
        <taxon>Acidaminobacteraceae</taxon>
        <taxon>Acidaminobacter</taxon>
    </lineage>
</organism>
<evidence type="ECO:0000256" key="11">
    <source>
        <dbReference type="ARBA" id="ARBA00049375"/>
    </source>
</evidence>
<dbReference type="InterPro" id="IPR020568">
    <property type="entry name" value="Ribosomal_Su5_D2-typ_SF"/>
</dbReference>
<evidence type="ECO:0000256" key="1">
    <source>
        <dbReference type="ARBA" id="ARBA00005015"/>
    </source>
</evidence>
<evidence type="ECO:0000256" key="10">
    <source>
        <dbReference type="ARBA" id="ARBA00022840"/>
    </source>
</evidence>
<dbReference type="SUPFAM" id="SSF55060">
    <property type="entry name" value="GHMP Kinase, C-terminal domain"/>
    <property type="match status" value="1"/>
</dbReference>
<evidence type="ECO:0000256" key="7">
    <source>
        <dbReference type="ARBA" id="ARBA00022697"/>
    </source>
</evidence>
<dbReference type="NCBIfam" id="TIGR00191">
    <property type="entry name" value="thrB"/>
    <property type="match status" value="1"/>
</dbReference>
<dbReference type="PANTHER" id="PTHR20861">
    <property type="entry name" value="HOMOSERINE/4-DIPHOSPHOCYTIDYL-2-C-METHYL-D-ERYTHRITOL KINASE"/>
    <property type="match status" value="1"/>
</dbReference>
<feature type="domain" description="GHMP kinase C-terminal" evidence="15">
    <location>
        <begin position="206"/>
        <end position="270"/>
    </location>
</feature>
<comment type="subcellular location">
    <subcellularLocation>
        <location evidence="13">Cytoplasm</location>
    </subcellularLocation>
</comment>
<dbReference type="InterPro" id="IPR036554">
    <property type="entry name" value="GHMP_kinase_C_sf"/>
</dbReference>
<dbReference type="GO" id="GO:0009088">
    <property type="term" value="P:threonine biosynthetic process"/>
    <property type="evidence" value="ECO:0007669"/>
    <property type="project" value="UniProtKB-UniRule"/>
</dbReference>
<evidence type="ECO:0000256" key="4">
    <source>
        <dbReference type="ARBA" id="ARBA00017858"/>
    </source>
</evidence>
<evidence type="ECO:0000313" key="17">
    <source>
        <dbReference type="Proteomes" id="UP000199208"/>
    </source>
</evidence>
<dbReference type="Pfam" id="PF00288">
    <property type="entry name" value="GHMP_kinases_N"/>
    <property type="match status" value="1"/>
</dbReference>
<keyword evidence="13" id="KW-0963">Cytoplasm</keyword>
<dbReference type="HAMAP" id="MF_00384">
    <property type="entry name" value="Homoser_kinase"/>
    <property type="match status" value="1"/>
</dbReference>
<dbReference type="OrthoDB" id="9769912at2"/>
<reference evidence="16 17" key="1">
    <citation type="submission" date="2016-10" db="EMBL/GenBank/DDBJ databases">
        <authorList>
            <person name="de Groot N.N."/>
        </authorList>
    </citation>
    <scope>NUCLEOTIDE SEQUENCE [LARGE SCALE GENOMIC DNA]</scope>
    <source>
        <strain evidence="16 17">DSM 2784</strain>
    </source>
</reference>
<dbReference type="UniPathway" id="UPA00050">
    <property type="reaction ID" value="UER00064"/>
</dbReference>
<evidence type="ECO:0000313" key="16">
    <source>
        <dbReference type="EMBL" id="SCZ82011.1"/>
    </source>
</evidence>
<comment type="similarity">
    <text evidence="2 13">Belongs to the GHMP kinase family. Homoserine kinase subfamily.</text>
</comment>
<evidence type="ECO:0000256" key="13">
    <source>
        <dbReference type="HAMAP-Rule" id="MF_00384"/>
    </source>
</evidence>
<dbReference type="GO" id="GO:0005737">
    <property type="term" value="C:cytoplasm"/>
    <property type="evidence" value="ECO:0007669"/>
    <property type="project" value="UniProtKB-SubCell"/>
</dbReference>
<accession>A0A1G5S8G3</accession>
<protein>
    <recommendedName>
        <fullName evidence="4 13">Homoserine kinase</fullName>
        <shortName evidence="13">HK</shortName>
        <shortName evidence="13">HSK</shortName>
        <ecNumber evidence="3 13">2.7.1.39</ecNumber>
    </recommendedName>
</protein>
<dbReference type="InterPro" id="IPR014721">
    <property type="entry name" value="Ribsml_uS5_D2-typ_fold_subgr"/>
</dbReference>
<sequence length="304" mass="32980">MLRIKVPATSANFGPGFDVLGVALGLYNEIMVEKANGVFEFIWEDDSGNVMEAPVCAEENLVLTTMASVFNQFSFKCPGYKLWSKSCAIPVSRGLGSSAASIVAGIYAANYLMGGKMTKEEICALATKFEGHPDNVVACIEGGMVISAVGEDGEVTSSQVLIAPGLKLFVMVPDYKLSTHMARSVLPDSYTRADMVYNVSHVAMLVTALCHGDFSKLRVALGDRIHQPYRLRLIPGAEAIFEICRREGSLGEFVSGAGPTLIALVPEEDTNFAERIRPKLETQVLEWKTYELEICHSGVSLEVI</sequence>
<dbReference type="EC" id="2.7.1.39" evidence="3 13"/>
<evidence type="ECO:0000259" key="14">
    <source>
        <dbReference type="Pfam" id="PF00288"/>
    </source>
</evidence>
<keyword evidence="9 13" id="KW-0418">Kinase</keyword>
<dbReference type="Pfam" id="PF08544">
    <property type="entry name" value="GHMP_kinases_C"/>
    <property type="match status" value="1"/>
</dbReference>